<proteinExistence type="predicted"/>
<sequence>MSGEAYLDFSSKDFLPDLKSPIKVSVPMLENDKSVGYPAAGVQNEFSRSIHFKMFTMRFSELLQNSNPLGTSWEIQAADD</sequence>
<keyword evidence="2" id="KW-1185">Reference proteome</keyword>
<gene>
    <name evidence="1" type="ORF">CEXT_500131</name>
</gene>
<protein>
    <submittedName>
        <fullName evidence="1">Uncharacterized protein</fullName>
    </submittedName>
</protein>
<dbReference type="EMBL" id="BPLR01003249">
    <property type="protein sequence ID" value="GIX82536.1"/>
    <property type="molecule type" value="Genomic_DNA"/>
</dbReference>
<evidence type="ECO:0000313" key="2">
    <source>
        <dbReference type="Proteomes" id="UP001054945"/>
    </source>
</evidence>
<comment type="caution">
    <text evidence="1">The sequence shown here is derived from an EMBL/GenBank/DDBJ whole genome shotgun (WGS) entry which is preliminary data.</text>
</comment>
<dbReference type="AlphaFoldDB" id="A0AAV4NF15"/>
<name>A0AAV4NF15_CAEEX</name>
<dbReference type="Proteomes" id="UP001054945">
    <property type="component" value="Unassembled WGS sequence"/>
</dbReference>
<accession>A0AAV4NF15</accession>
<evidence type="ECO:0000313" key="1">
    <source>
        <dbReference type="EMBL" id="GIX82536.1"/>
    </source>
</evidence>
<organism evidence="1 2">
    <name type="scientific">Caerostris extrusa</name>
    <name type="common">Bark spider</name>
    <name type="synonym">Caerostris bankana</name>
    <dbReference type="NCBI Taxonomy" id="172846"/>
    <lineage>
        <taxon>Eukaryota</taxon>
        <taxon>Metazoa</taxon>
        <taxon>Ecdysozoa</taxon>
        <taxon>Arthropoda</taxon>
        <taxon>Chelicerata</taxon>
        <taxon>Arachnida</taxon>
        <taxon>Araneae</taxon>
        <taxon>Araneomorphae</taxon>
        <taxon>Entelegynae</taxon>
        <taxon>Araneoidea</taxon>
        <taxon>Araneidae</taxon>
        <taxon>Caerostris</taxon>
    </lineage>
</organism>
<reference evidence="1 2" key="1">
    <citation type="submission" date="2021-06" db="EMBL/GenBank/DDBJ databases">
        <title>Caerostris extrusa draft genome.</title>
        <authorList>
            <person name="Kono N."/>
            <person name="Arakawa K."/>
        </authorList>
    </citation>
    <scope>NUCLEOTIDE SEQUENCE [LARGE SCALE GENOMIC DNA]</scope>
</reference>